<proteinExistence type="predicted"/>
<accession>A0A7W8XHX8</accession>
<protein>
    <submittedName>
        <fullName evidence="1">Uncharacterized protein</fullName>
    </submittedName>
</protein>
<sequence length="104" mass="11724">MIPWTASSPIYANAWQFLNASDHATADEKKAAFQDRLQRLETRGSTLEALEMQNLVFHQSIGQLPIVSPSYCDLDFIMVANKAIQQGWHCSGVKQRDLHHSPQS</sequence>
<organism evidence="1 2">
    <name type="scientific">Rhizobium lentis</name>
    <dbReference type="NCBI Taxonomy" id="1138194"/>
    <lineage>
        <taxon>Bacteria</taxon>
        <taxon>Pseudomonadati</taxon>
        <taxon>Pseudomonadota</taxon>
        <taxon>Alphaproteobacteria</taxon>
        <taxon>Hyphomicrobiales</taxon>
        <taxon>Rhizobiaceae</taxon>
        <taxon>Rhizobium/Agrobacterium group</taxon>
        <taxon>Rhizobium</taxon>
    </lineage>
</organism>
<keyword evidence="2" id="KW-1185">Reference proteome</keyword>
<evidence type="ECO:0000313" key="1">
    <source>
        <dbReference type="EMBL" id="MBB5563136.1"/>
    </source>
</evidence>
<evidence type="ECO:0000313" key="2">
    <source>
        <dbReference type="Proteomes" id="UP000528824"/>
    </source>
</evidence>
<gene>
    <name evidence="1" type="ORF">GGI59_004828</name>
</gene>
<comment type="caution">
    <text evidence="1">The sequence shown here is derived from an EMBL/GenBank/DDBJ whole genome shotgun (WGS) entry which is preliminary data.</text>
</comment>
<dbReference type="AlphaFoldDB" id="A0A7W8XHX8"/>
<dbReference type="RefSeq" id="WP_183919050.1">
    <property type="nucleotide sequence ID" value="NZ_JACHBB010000010.1"/>
</dbReference>
<reference evidence="1 2" key="1">
    <citation type="submission" date="2020-08" db="EMBL/GenBank/DDBJ databases">
        <title>Genomic Encyclopedia of Type Strains, Phase IV (KMG-V): Genome sequencing to study the core and pangenomes of soil and plant-associated prokaryotes.</title>
        <authorList>
            <person name="Whitman W."/>
        </authorList>
    </citation>
    <scope>NUCLEOTIDE SEQUENCE [LARGE SCALE GENOMIC DNA]</scope>
    <source>
        <strain evidence="1 2">SEMIA 4034</strain>
    </source>
</reference>
<name>A0A7W8XHX8_9HYPH</name>
<dbReference type="Proteomes" id="UP000528824">
    <property type="component" value="Unassembled WGS sequence"/>
</dbReference>
<dbReference type="EMBL" id="JACHBC010000011">
    <property type="protein sequence ID" value="MBB5563136.1"/>
    <property type="molecule type" value="Genomic_DNA"/>
</dbReference>